<dbReference type="Gene3D" id="3.30.420.10">
    <property type="entry name" value="Ribonuclease H-like superfamily/Ribonuclease H"/>
    <property type="match status" value="1"/>
</dbReference>
<gene>
    <name evidence="1" type="ORF">GMARGA_LOCUS19573</name>
</gene>
<protein>
    <submittedName>
        <fullName evidence="1">10797_t:CDS:1</fullName>
    </submittedName>
</protein>
<dbReference type="Proteomes" id="UP000789901">
    <property type="component" value="Unassembled WGS sequence"/>
</dbReference>
<name>A0ABN7VK78_GIGMA</name>
<dbReference type="EMBL" id="CAJVQB010016445">
    <property type="protein sequence ID" value="CAG8779903.1"/>
    <property type="molecule type" value="Genomic_DNA"/>
</dbReference>
<comment type="caution">
    <text evidence="1">The sequence shown here is derived from an EMBL/GenBank/DDBJ whole genome shotgun (WGS) entry which is preliminary data.</text>
</comment>
<keyword evidence="2" id="KW-1185">Reference proteome</keyword>
<organism evidence="1 2">
    <name type="scientific">Gigaspora margarita</name>
    <dbReference type="NCBI Taxonomy" id="4874"/>
    <lineage>
        <taxon>Eukaryota</taxon>
        <taxon>Fungi</taxon>
        <taxon>Fungi incertae sedis</taxon>
        <taxon>Mucoromycota</taxon>
        <taxon>Glomeromycotina</taxon>
        <taxon>Glomeromycetes</taxon>
        <taxon>Diversisporales</taxon>
        <taxon>Gigasporaceae</taxon>
        <taxon>Gigaspora</taxon>
    </lineage>
</organism>
<reference evidence="1 2" key="1">
    <citation type="submission" date="2021-06" db="EMBL/GenBank/DDBJ databases">
        <authorList>
            <person name="Kallberg Y."/>
            <person name="Tangrot J."/>
            <person name="Rosling A."/>
        </authorList>
    </citation>
    <scope>NUCLEOTIDE SEQUENCE [LARGE SCALE GENOMIC DNA]</scope>
    <source>
        <strain evidence="1 2">120-4 pot B 10/14</strain>
    </source>
</reference>
<sequence>MNRGALLAIITNELNFQLGTTLTDKTTQKYLHNLGWKNCYREHLKWTNEWQMVIFSDESRFCLHKSDGHARTWHRVNEKYHPDCINSTVKFGGGSVMFWGCFSWWGVGLLVEVKGNMNSDSYVDILAKHFIPWANSLLEKYPNEIELIF</sequence>
<accession>A0ABN7VK78</accession>
<dbReference type="InterPro" id="IPR036397">
    <property type="entry name" value="RNaseH_sf"/>
</dbReference>
<evidence type="ECO:0000313" key="1">
    <source>
        <dbReference type="EMBL" id="CAG8779903.1"/>
    </source>
</evidence>
<evidence type="ECO:0000313" key="2">
    <source>
        <dbReference type="Proteomes" id="UP000789901"/>
    </source>
</evidence>
<proteinExistence type="predicted"/>